<evidence type="ECO:0000256" key="2">
    <source>
        <dbReference type="SAM" id="Phobius"/>
    </source>
</evidence>
<keyword evidence="2" id="KW-0472">Membrane</keyword>
<evidence type="ECO:0000256" key="1">
    <source>
        <dbReference type="SAM" id="MobiDB-lite"/>
    </source>
</evidence>
<keyword evidence="2" id="KW-1133">Transmembrane helix</keyword>
<dbReference type="AlphaFoldDB" id="A0A211YRJ6"/>
<sequence>MGAGIAAYFRFGGPRPPGALCSAPGKSVLGCARAGASYSVCMGVPGLQVCLSMGAKRAVLLALVAAGAIFISYLAFNYTDTHQLISFLSTLVASIGVKVELNMRDTSNPGRAPGRLGFSASYSPGSPGPRPGLGRVHVEAPGEGVPRTVELRSS</sequence>
<feature type="region of interest" description="Disordered" evidence="1">
    <location>
        <begin position="106"/>
        <end position="154"/>
    </location>
</feature>
<feature type="transmembrane region" description="Helical" evidence="2">
    <location>
        <begin position="58"/>
        <end position="76"/>
    </location>
</feature>
<gene>
    <name evidence="3" type="ORF">Pdsh_02045</name>
</gene>
<evidence type="ECO:0000313" key="3">
    <source>
        <dbReference type="EMBL" id="OWJ55591.1"/>
    </source>
</evidence>
<evidence type="ECO:0000313" key="4">
    <source>
        <dbReference type="Proteomes" id="UP000196694"/>
    </source>
</evidence>
<comment type="caution">
    <text evidence="3">The sequence shown here is derived from an EMBL/GenBank/DDBJ whole genome shotgun (WGS) entry which is preliminary data.</text>
</comment>
<reference evidence="3 4" key="1">
    <citation type="submission" date="2017-05" db="EMBL/GenBank/DDBJ databases">
        <title>The draft genome of the hyperthermophilic archaeon 'Pyrodictium delaneyi strain Hulk', an iron and nitrate reducer, reveals the capacity for sulfate reduction.</title>
        <authorList>
            <person name="Demey L.M."/>
            <person name="Miller C."/>
            <person name="Manzella M."/>
            <person name="Reguera G."/>
            <person name="Kashefi K."/>
        </authorList>
    </citation>
    <scope>NUCLEOTIDE SEQUENCE [LARGE SCALE GENOMIC DNA]</scope>
    <source>
        <strain evidence="3 4">Hulk</strain>
    </source>
</reference>
<dbReference type="Proteomes" id="UP000196694">
    <property type="component" value="Unassembled WGS sequence"/>
</dbReference>
<name>A0A211YRJ6_9CREN</name>
<keyword evidence="2" id="KW-0812">Transmembrane</keyword>
<proteinExistence type="predicted"/>
<protein>
    <submittedName>
        <fullName evidence="3">Uncharacterized protein</fullName>
    </submittedName>
</protein>
<accession>A0A211YRJ6</accession>
<keyword evidence="4" id="KW-1185">Reference proteome</keyword>
<organism evidence="3 4">
    <name type="scientific">Pyrodictium delaneyi</name>
    <dbReference type="NCBI Taxonomy" id="1273541"/>
    <lineage>
        <taxon>Archaea</taxon>
        <taxon>Thermoproteota</taxon>
        <taxon>Thermoprotei</taxon>
        <taxon>Desulfurococcales</taxon>
        <taxon>Pyrodictiaceae</taxon>
        <taxon>Pyrodictium</taxon>
    </lineage>
</organism>
<dbReference type="EMBL" id="NCQP01000001">
    <property type="protein sequence ID" value="OWJ55591.1"/>
    <property type="molecule type" value="Genomic_DNA"/>
</dbReference>